<dbReference type="Proteomes" id="UP000265520">
    <property type="component" value="Unassembled WGS sequence"/>
</dbReference>
<dbReference type="AlphaFoldDB" id="A0A392SSI8"/>
<comment type="caution">
    <text evidence="1">The sequence shown here is derived from an EMBL/GenBank/DDBJ whole genome shotgun (WGS) entry which is preliminary data.</text>
</comment>
<evidence type="ECO:0000313" key="2">
    <source>
        <dbReference type="Proteomes" id="UP000265520"/>
    </source>
</evidence>
<name>A0A392SSI8_9FABA</name>
<reference evidence="1 2" key="1">
    <citation type="journal article" date="2018" name="Front. Plant Sci.">
        <title>Red Clover (Trifolium pratense) and Zigzag Clover (T. medium) - A Picture of Genomic Similarities and Differences.</title>
        <authorList>
            <person name="Dluhosova J."/>
            <person name="Istvanek J."/>
            <person name="Nedelnik J."/>
            <person name="Repkova J."/>
        </authorList>
    </citation>
    <scope>NUCLEOTIDE SEQUENCE [LARGE SCALE GENOMIC DNA]</scope>
    <source>
        <strain evidence="2">cv. 10/8</strain>
        <tissue evidence="1">Leaf</tissue>
    </source>
</reference>
<accession>A0A392SSI8</accession>
<evidence type="ECO:0000313" key="1">
    <source>
        <dbReference type="EMBL" id="MCI51377.1"/>
    </source>
</evidence>
<proteinExistence type="predicted"/>
<protein>
    <submittedName>
        <fullName evidence="1">Uncharacterized protein</fullName>
    </submittedName>
</protein>
<sequence length="44" mass="4934">MSSGVITGMGLEYTSSNEMRGTRHEYVLVPVAKRYDRLSFLPSP</sequence>
<dbReference type="EMBL" id="LXQA010430848">
    <property type="protein sequence ID" value="MCI51377.1"/>
    <property type="molecule type" value="Genomic_DNA"/>
</dbReference>
<organism evidence="1 2">
    <name type="scientific">Trifolium medium</name>
    <dbReference type="NCBI Taxonomy" id="97028"/>
    <lineage>
        <taxon>Eukaryota</taxon>
        <taxon>Viridiplantae</taxon>
        <taxon>Streptophyta</taxon>
        <taxon>Embryophyta</taxon>
        <taxon>Tracheophyta</taxon>
        <taxon>Spermatophyta</taxon>
        <taxon>Magnoliopsida</taxon>
        <taxon>eudicotyledons</taxon>
        <taxon>Gunneridae</taxon>
        <taxon>Pentapetalae</taxon>
        <taxon>rosids</taxon>
        <taxon>fabids</taxon>
        <taxon>Fabales</taxon>
        <taxon>Fabaceae</taxon>
        <taxon>Papilionoideae</taxon>
        <taxon>50 kb inversion clade</taxon>
        <taxon>NPAAA clade</taxon>
        <taxon>Hologalegina</taxon>
        <taxon>IRL clade</taxon>
        <taxon>Trifolieae</taxon>
        <taxon>Trifolium</taxon>
    </lineage>
</organism>
<feature type="non-terminal residue" evidence="1">
    <location>
        <position position="44"/>
    </location>
</feature>
<keyword evidence="2" id="KW-1185">Reference proteome</keyword>